<keyword evidence="2" id="KW-1133">Transmembrane helix</keyword>
<feature type="transmembrane region" description="Helical" evidence="2">
    <location>
        <begin position="251"/>
        <end position="273"/>
    </location>
</feature>
<dbReference type="EMBL" id="CP089984">
    <property type="protein sequence ID" value="WXB20389.1"/>
    <property type="molecule type" value="Genomic_DNA"/>
</dbReference>
<evidence type="ECO:0000313" key="3">
    <source>
        <dbReference type="EMBL" id="WXB20389.1"/>
    </source>
</evidence>
<evidence type="ECO:0000256" key="2">
    <source>
        <dbReference type="SAM" id="Phobius"/>
    </source>
</evidence>
<accession>A0ABZ2MCY1</accession>
<sequence length="306" mass="32471">MTLPGARSIVSLTAAICTVLASPGIPHARAAEPDARACVAAVERGQLLHRDGKLRKARDEFIACARDSCPAPVRRDCAHWLTEVDASLPSVVFAPKLRDGRELHQGRIAFDGELLQGSLNGRAVPLDPGAHTLRFELDGAKPLTLETVIHEGEKNRLIAPTLEPLEPPPSRAQPSPPPRTAAPPEEPRAPLREPPSRPIPAAAYITGSAALIGLAGFTYFGLKGRGDLDDLRSTCGHRCARDDVDDARRKLLVGDISLAAGVVAAGITTWLVLTRPTVHTTGTSAGLTFDVRAEPHGAAASLRARF</sequence>
<feature type="transmembrane region" description="Helical" evidence="2">
    <location>
        <begin position="201"/>
        <end position="222"/>
    </location>
</feature>
<protein>
    <submittedName>
        <fullName evidence="3">Uncharacterized protein</fullName>
    </submittedName>
</protein>
<reference evidence="3 4" key="1">
    <citation type="submission" date="2021-12" db="EMBL/GenBank/DDBJ databases">
        <title>Discovery of the Pendulisporaceae a myxobacterial family with distinct sporulation behavior and unique specialized metabolism.</title>
        <authorList>
            <person name="Garcia R."/>
            <person name="Popoff A."/>
            <person name="Bader C.D."/>
            <person name="Loehr J."/>
            <person name="Walesch S."/>
            <person name="Walt C."/>
            <person name="Boldt J."/>
            <person name="Bunk B."/>
            <person name="Haeckl F.J.F.P.J."/>
            <person name="Gunesch A.P."/>
            <person name="Birkelbach J."/>
            <person name="Nuebel U."/>
            <person name="Pietschmann T."/>
            <person name="Bach T."/>
            <person name="Mueller R."/>
        </authorList>
    </citation>
    <scope>NUCLEOTIDE SEQUENCE [LARGE SCALE GENOMIC DNA]</scope>
    <source>
        <strain evidence="3 4">MSr11954</strain>
    </source>
</reference>
<dbReference type="RefSeq" id="WP_394827167.1">
    <property type="nucleotide sequence ID" value="NZ_CP089984.1"/>
</dbReference>
<evidence type="ECO:0000256" key="1">
    <source>
        <dbReference type="SAM" id="MobiDB-lite"/>
    </source>
</evidence>
<keyword evidence="2" id="KW-0812">Transmembrane</keyword>
<gene>
    <name evidence="3" type="ORF">LZC94_09670</name>
</gene>
<keyword evidence="4" id="KW-1185">Reference proteome</keyword>
<name>A0ABZ2MCY1_9BACT</name>
<dbReference type="Proteomes" id="UP001370348">
    <property type="component" value="Chromosome"/>
</dbReference>
<organism evidence="3 4">
    <name type="scientific">Pendulispora albinea</name>
    <dbReference type="NCBI Taxonomy" id="2741071"/>
    <lineage>
        <taxon>Bacteria</taxon>
        <taxon>Pseudomonadati</taxon>
        <taxon>Myxococcota</taxon>
        <taxon>Myxococcia</taxon>
        <taxon>Myxococcales</taxon>
        <taxon>Sorangiineae</taxon>
        <taxon>Pendulisporaceae</taxon>
        <taxon>Pendulispora</taxon>
    </lineage>
</organism>
<keyword evidence="2" id="KW-0472">Membrane</keyword>
<feature type="compositionally biased region" description="Basic and acidic residues" evidence="1">
    <location>
        <begin position="185"/>
        <end position="195"/>
    </location>
</feature>
<feature type="compositionally biased region" description="Pro residues" evidence="1">
    <location>
        <begin position="165"/>
        <end position="181"/>
    </location>
</feature>
<feature type="region of interest" description="Disordered" evidence="1">
    <location>
        <begin position="158"/>
        <end position="199"/>
    </location>
</feature>
<evidence type="ECO:0000313" key="4">
    <source>
        <dbReference type="Proteomes" id="UP001370348"/>
    </source>
</evidence>
<proteinExistence type="predicted"/>